<organism evidence="2 3">
    <name type="scientific">Bacillus wiedmannii</name>
    <dbReference type="NCBI Taxonomy" id="1890302"/>
    <lineage>
        <taxon>Bacteria</taxon>
        <taxon>Bacillati</taxon>
        <taxon>Bacillota</taxon>
        <taxon>Bacilli</taxon>
        <taxon>Bacillales</taxon>
        <taxon>Bacillaceae</taxon>
        <taxon>Bacillus</taxon>
        <taxon>Bacillus cereus group</taxon>
    </lineage>
</organism>
<feature type="transmembrane region" description="Helical" evidence="1">
    <location>
        <begin position="50"/>
        <end position="71"/>
    </location>
</feature>
<dbReference type="AlphaFoldDB" id="A0A4U2MLV3"/>
<gene>
    <name evidence="2" type="ORF">FC694_22485</name>
</gene>
<evidence type="ECO:0000256" key="1">
    <source>
        <dbReference type="SAM" id="Phobius"/>
    </source>
</evidence>
<dbReference type="RefSeq" id="WP_137053138.1">
    <property type="nucleotide sequence ID" value="NZ_SZOM01000206.1"/>
</dbReference>
<dbReference type="EMBL" id="SZOM01000206">
    <property type="protein sequence ID" value="TKH12185.1"/>
    <property type="molecule type" value="Genomic_DNA"/>
</dbReference>
<keyword evidence="1" id="KW-0812">Transmembrane</keyword>
<proteinExistence type="predicted"/>
<evidence type="ECO:0000313" key="2">
    <source>
        <dbReference type="EMBL" id="TKH12185.1"/>
    </source>
</evidence>
<accession>A0A4U2MLV3</accession>
<evidence type="ECO:0000313" key="3">
    <source>
        <dbReference type="Proteomes" id="UP000306037"/>
    </source>
</evidence>
<sequence length="88" mass="10189">MELIEIEERIDDFEQSLILSSIALFFPGIYDFLIKSSNIPQLVTGTLGNVLAIIYVLLFFIFWSVSMYNLIKLNRKKQKILETNDRSG</sequence>
<dbReference type="Proteomes" id="UP000306037">
    <property type="component" value="Unassembled WGS sequence"/>
</dbReference>
<protein>
    <recommendedName>
        <fullName evidence="4">DUF485 domain-containing protein</fullName>
    </recommendedName>
</protein>
<reference evidence="2 3" key="1">
    <citation type="journal article" date="2019" name="Environ. Microbiol.">
        <title>An active ?-lactamase is a part of an orchestrated cell wall stress resistance network of Bacillus subtilis and related rhizosphere species.</title>
        <authorList>
            <person name="Bucher T."/>
            <person name="Keren-Paz A."/>
            <person name="Hausser J."/>
            <person name="Olender T."/>
            <person name="Cytryn E."/>
            <person name="Kolodkin-Gal I."/>
        </authorList>
    </citation>
    <scope>NUCLEOTIDE SEQUENCE [LARGE SCALE GENOMIC DNA]</scope>
    <source>
        <strain evidence="2 3">I71</strain>
    </source>
</reference>
<comment type="caution">
    <text evidence="2">The sequence shown here is derived from an EMBL/GenBank/DDBJ whole genome shotgun (WGS) entry which is preliminary data.</text>
</comment>
<name>A0A4U2MLV3_9BACI</name>
<keyword evidence="1" id="KW-1133">Transmembrane helix</keyword>
<feature type="transmembrane region" description="Helical" evidence="1">
    <location>
        <begin position="12"/>
        <end position="30"/>
    </location>
</feature>
<keyword evidence="1" id="KW-0472">Membrane</keyword>
<evidence type="ECO:0008006" key="4">
    <source>
        <dbReference type="Google" id="ProtNLM"/>
    </source>
</evidence>